<sequence>MNDWWDLLPEETRGAVDAHVLRDRRMAAVRAAFEALRPLDLGIHDAVRLVHDRYQALGDRVRNTPPDPLDVDSLAARAAGHPGRVAAIEAVWDGDTFRDWFVVLLAVLDGPAGDGHLATVLWLRGGPEPSTAATEAGRALAERLGVPFHFASPDAPDDQAPRWRETRGGA</sequence>
<proteinExistence type="predicted"/>
<evidence type="ECO:0000313" key="3">
    <source>
        <dbReference type="Proteomes" id="UP001205612"/>
    </source>
</evidence>
<evidence type="ECO:0000256" key="1">
    <source>
        <dbReference type="SAM" id="MobiDB-lite"/>
    </source>
</evidence>
<comment type="caution">
    <text evidence="2">The sequence shown here is derived from an EMBL/GenBank/DDBJ whole genome shotgun (WGS) entry which is preliminary data.</text>
</comment>
<feature type="compositionally biased region" description="Basic and acidic residues" evidence="1">
    <location>
        <begin position="159"/>
        <end position="170"/>
    </location>
</feature>
<reference evidence="2 3" key="1">
    <citation type="submission" date="2022-08" db="EMBL/GenBank/DDBJ databases">
        <authorList>
            <person name="Somphong A."/>
            <person name="Phongsopitanun W."/>
        </authorList>
    </citation>
    <scope>NUCLEOTIDE SEQUENCE [LARGE SCALE GENOMIC DNA]</scope>
    <source>
        <strain evidence="2 3">LP11</strain>
    </source>
</reference>
<dbReference type="Proteomes" id="UP001205612">
    <property type="component" value="Unassembled WGS sequence"/>
</dbReference>
<dbReference type="EMBL" id="JANUGP010000035">
    <property type="protein sequence ID" value="MCS0605662.1"/>
    <property type="molecule type" value="Genomic_DNA"/>
</dbReference>
<organism evidence="2 3">
    <name type="scientific">Streptomyces pyxinicus</name>
    <dbReference type="NCBI Taxonomy" id="2970331"/>
    <lineage>
        <taxon>Bacteria</taxon>
        <taxon>Bacillati</taxon>
        <taxon>Actinomycetota</taxon>
        <taxon>Actinomycetes</taxon>
        <taxon>Kitasatosporales</taxon>
        <taxon>Streptomycetaceae</taxon>
        <taxon>Streptomyces</taxon>
    </lineage>
</organism>
<gene>
    <name evidence="2" type="ORF">NX794_31330</name>
</gene>
<keyword evidence="3" id="KW-1185">Reference proteome</keyword>
<feature type="region of interest" description="Disordered" evidence="1">
    <location>
        <begin position="151"/>
        <end position="170"/>
    </location>
</feature>
<dbReference type="RefSeq" id="WP_258782938.1">
    <property type="nucleotide sequence ID" value="NZ_JANUGP010000035.1"/>
</dbReference>
<evidence type="ECO:0000313" key="2">
    <source>
        <dbReference type="EMBL" id="MCS0605662.1"/>
    </source>
</evidence>
<accession>A0ABT2BAY5</accession>
<protein>
    <submittedName>
        <fullName evidence="2">Uncharacterized protein</fullName>
    </submittedName>
</protein>
<name>A0ABT2BAY5_9ACTN</name>